<evidence type="ECO:0000313" key="3">
    <source>
        <dbReference type="EMBL" id="CAH0175091.1"/>
    </source>
</evidence>
<reference evidence="3" key="1">
    <citation type="submission" date="2021-11" db="EMBL/GenBank/DDBJ databases">
        <authorList>
            <person name="Bulgarelli D."/>
        </authorList>
    </citation>
    <scope>NUCLEOTIDE SEQUENCE</scope>
    <source>
        <strain evidence="3">Bi133</strain>
    </source>
</reference>
<dbReference type="PANTHER" id="PTHR22916">
    <property type="entry name" value="GLYCOSYLTRANSFERASE"/>
    <property type="match status" value="1"/>
</dbReference>
<dbReference type="Gene3D" id="3.90.550.10">
    <property type="entry name" value="Spore Coat Polysaccharide Biosynthesis Protein SpsA, Chain A"/>
    <property type="match status" value="1"/>
</dbReference>
<evidence type="ECO:0000256" key="1">
    <source>
        <dbReference type="ARBA" id="ARBA00006739"/>
    </source>
</evidence>
<keyword evidence="3" id="KW-0328">Glycosyltransferase</keyword>
<dbReference type="PANTHER" id="PTHR22916:SF3">
    <property type="entry name" value="UDP-GLCNAC:BETAGAL BETA-1,3-N-ACETYLGLUCOSAMINYLTRANSFERASE-LIKE PROTEIN 1"/>
    <property type="match status" value="1"/>
</dbReference>
<comment type="caution">
    <text evidence="3">The sequence shown here is derived from an EMBL/GenBank/DDBJ whole genome shotgun (WGS) entry which is preliminary data.</text>
</comment>
<evidence type="ECO:0000259" key="2">
    <source>
        <dbReference type="Pfam" id="PF00535"/>
    </source>
</evidence>
<keyword evidence="3" id="KW-0808">Transferase</keyword>
<dbReference type="InterPro" id="IPR001173">
    <property type="entry name" value="Glyco_trans_2-like"/>
</dbReference>
<gene>
    <name evidence="3" type="primary">wfgD</name>
    <name evidence="3" type="ORF">SRABI133_01282</name>
</gene>
<dbReference type="CDD" id="cd00761">
    <property type="entry name" value="Glyco_tranf_GTA_type"/>
    <property type="match status" value="1"/>
</dbReference>
<dbReference type="GO" id="GO:0016758">
    <property type="term" value="F:hexosyltransferase activity"/>
    <property type="evidence" value="ECO:0007669"/>
    <property type="project" value="UniProtKB-ARBA"/>
</dbReference>
<name>A0A9W4KVR2_9BACI</name>
<evidence type="ECO:0000313" key="4">
    <source>
        <dbReference type="Proteomes" id="UP000789326"/>
    </source>
</evidence>
<sequence length="313" mass="36661">MDKKVSVIIPTFKRSNFLLRAIDSVLNQTYPNIEIVVVDDNAPDSVFRLETQKKMYKYENNKKVLYIKNTNNLGGALARNQGIKKAKGDYITFLDDDDIYLPEKISTQIEFMINNKLDMSFTNVRIHNSDDKLVDFREHKYVKSNLNDELLKQHLLHHLTPTSTYMYKKESLLDIGGFDDAKIGQEFKLMIKSIESGLKIGYIPHANIIQYLHDGERISVGRNKIEGEKELYNFKKRYFNLLSLSQRNYVRFRHHAVMMVVGKRSKKYSVLIKHLILALFASPKDFLLEPINHIFKLKRYKNHTIEKKTSLQQ</sequence>
<organism evidence="3 4">
    <name type="scientific">Peribacillus simplex</name>
    <dbReference type="NCBI Taxonomy" id="1478"/>
    <lineage>
        <taxon>Bacteria</taxon>
        <taxon>Bacillati</taxon>
        <taxon>Bacillota</taxon>
        <taxon>Bacilli</taxon>
        <taxon>Bacillales</taxon>
        <taxon>Bacillaceae</taxon>
        <taxon>Peribacillus</taxon>
    </lineage>
</organism>
<protein>
    <submittedName>
        <fullName evidence="3">UDP-Glc:alpha-D-GlcNAc-diphosphoundecaprenol beta-1,3-glucosyltransferase WfgD</fullName>
        <ecNumber evidence="3">2.4.1.305</ecNumber>
    </submittedName>
</protein>
<dbReference type="SUPFAM" id="SSF53448">
    <property type="entry name" value="Nucleotide-diphospho-sugar transferases"/>
    <property type="match status" value="1"/>
</dbReference>
<dbReference type="RefSeq" id="WP_230301225.1">
    <property type="nucleotide sequence ID" value="NZ_CAKKMG010000011.1"/>
</dbReference>
<accession>A0A9W4KVR2</accession>
<dbReference type="AlphaFoldDB" id="A0A9W4KVR2"/>
<dbReference type="EC" id="2.4.1.305" evidence="3"/>
<feature type="domain" description="Glycosyltransferase 2-like" evidence="2">
    <location>
        <begin position="6"/>
        <end position="165"/>
    </location>
</feature>
<dbReference type="EMBL" id="CAKKMG010000011">
    <property type="protein sequence ID" value="CAH0175091.1"/>
    <property type="molecule type" value="Genomic_DNA"/>
</dbReference>
<comment type="similarity">
    <text evidence="1">Belongs to the glycosyltransferase 2 family.</text>
</comment>
<dbReference type="Proteomes" id="UP000789326">
    <property type="component" value="Unassembled WGS sequence"/>
</dbReference>
<dbReference type="Pfam" id="PF00535">
    <property type="entry name" value="Glycos_transf_2"/>
    <property type="match status" value="1"/>
</dbReference>
<proteinExistence type="inferred from homology"/>
<dbReference type="InterPro" id="IPR029044">
    <property type="entry name" value="Nucleotide-diphossugar_trans"/>
</dbReference>